<dbReference type="Pfam" id="PF17791">
    <property type="entry name" value="MG3"/>
    <property type="match status" value="1"/>
</dbReference>
<feature type="domain" description="Alpha-2-macroglobulin" evidence="6">
    <location>
        <begin position="694"/>
        <end position="796"/>
    </location>
</feature>
<dbReference type="EMBL" id="CVRI01000042">
    <property type="protein sequence ID" value="CRK95537.1"/>
    <property type="molecule type" value="Genomic_DNA"/>
</dbReference>
<evidence type="ECO:0000259" key="7">
    <source>
        <dbReference type="SMART" id="SM01361"/>
    </source>
</evidence>
<dbReference type="SMART" id="SM01359">
    <property type="entry name" value="A2M_N_2"/>
    <property type="match status" value="1"/>
</dbReference>
<feature type="domain" description="Alpha-2-macroglobulin bait region" evidence="5">
    <location>
        <begin position="450"/>
        <end position="585"/>
    </location>
</feature>
<evidence type="ECO:0000313" key="9">
    <source>
        <dbReference type="Proteomes" id="UP000183832"/>
    </source>
</evidence>
<reference evidence="8 9" key="1">
    <citation type="submission" date="2015-04" db="EMBL/GenBank/DDBJ databases">
        <authorList>
            <person name="Syromyatnikov M.Y."/>
            <person name="Popov V.N."/>
        </authorList>
    </citation>
    <scope>NUCLEOTIDE SEQUENCE [LARGE SCALE GENOMIC DNA]</scope>
</reference>
<dbReference type="Pfam" id="PF01835">
    <property type="entry name" value="MG2"/>
    <property type="match status" value="1"/>
</dbReference>
<dbReference type="InterPro" id="IPR011626">
    <property type="entry name" value="Alpha-macroglobulin_TED"/>
</dbReference>
<dbReference type="GO" id="GO:0005615">
    <property type="term" value="C:extracellular space"/>
    <property type="evidence" value="ECO:0007669"/>
    <property type="project" value="InterPro"/>
</dbReference>
<dbReference type="GO" id="GO:0004866">
    <property type="term" value="F:endopeptidase inhibitor activity"/>
    <property type="evidence" value="ECO:0007669"/>
    <property type="project" value="InterPro"/>
</dbReference>
<keyword evidence="1" id="KW-0732">Signal</keyword>
<dbReference type="SMART" id="SM01361">
    <property type="entry name" value="A2M_recep"/>
    <property type="match status" value="1"/>
</dbReference>
<proteinExistence type="predicted"/>
<sequence length="1426" mass="159498">MIKDLDFKVDGFEPGTYYLTIKAFDRSMKRWYENMQSLEYFSKQYSAFITTDKPLYKAGDLVNFRVFSINSEAQPFDLMGAKLTISDPQNIKIKVFDDVNFVNGMFEESFKLSEGTNLGTWSIKLEAMNYLRRCFYKIMSKGILIESDSIKFRNNKAMLKFTPNFSYAPYSDIIFFFYEHDGFITTRTVRIDFTDKLPNYLNLELSSSNVEPGNEVSLKIQKFVLPTFSIDVDHADQVAISDSSFPVKITAEYTFGGATEGSAEVIFTYSTYVSRVGYQNVEIRKTVSVSGNGGTLEVDIANDLGIEDNKFVNVEVIFTDAVSGKTSTVTSSINFVQFAYNAIFNGDQTFVENSPYEFSITLRKFDGTTAPQGTSVQVDIASNCFNRENENCEVKTIISSQYSLDSTGSVSIEFNPEFADQVSIQTSSRLSYRSYNTIRPQTSNQPSGKLDVEVLTENPTIGSRVKIQVTTSEDYLRRCFYKIMSKGILIESDSIKFRNNKAMLKFTPNFSYAPYSDIIFFFYEHDGFITTRTVRIDFTDKLPNYLNLELSSSNVEPGNEVSLKIQSARRSTVSLMAIDQRVLLLQTGNDIEKNEVFNLLNAYNQRNFGFDEPWDRGWGWWGQPQDIRNFNNINMFLLKVFLDYPGRTTTTTEFPFPYYARAEDGANAGGGGGGEPGPPEASSSPRVRKNFEEAFLWQNVEINRRQNPRNRRQRNRGEEIIKFTPPDTITKFIISGVSMNSKFGLGLPDVKPELTVFLPFFIQLNLPHHIKRGEILEQDILIFNYLTNDQDVVVSVSPEADKYSQVFTSTSGNIKVLRIVIKPKIIGFIDISVTAIGSLAGDSVVKPLKVIPEGIPKSITHSVLILKENSDTTFYQSLTCVLPPTAVDDTTSATATVVGDLLGDVLDNLDGLIQMSYGCGEQNLLNLVPTIVTTVYLESTGQLSDELRGKSISFMENGYQRQLTFQRTDGSFSAFGNSDNVGSTWLTAYTVKSFRQAKPYITIDPDVITRGLNFILSKQDTEVGSEEEGSFREDGNVIHKDMQGGSSGKLAMTAYISIVLSEFLNDPEYANEHAAYLVARDKTFAYIYNQIISAESVETYTLAISSYALLFADPNDPNYVNYLTVYNELLNRKIETAEQIYWSEPAAANEGDAWWYNSQPRSKDIEMTGYGLSAVLQLNDLVTGVKIVDYLTSQKNSFGGYGSSQDTVVALGALSAFAIAFQAEAGTLSIELNPDNGSPFNVVVNPDNLLSVQSFDLDPYARQLDVSVGQGSTGTAIVSLTCNFYEVQAEASPRFRITHELVNSCTNFLRSYICLNGDEVSNMALMKMTLPSGYTYDSDTEIDPVIIRKLEQSDGGTTVNVYLDSLSEKSTCFYIDSIKTSNVGNLKDATIECNDYYLSTKRGQILYNIPIDVPQNQCNGGRPNKI</sequence>
<name>A0A1J1IAS4_9DIPT</name>
<dbReference type="InterPro" id="IPR050473">
    <property type="entry name" value="A2M/Complement_sys"/>
</dbReference>
<keyword evidence="3" id="KW-1015">Disulfide bond</keyword>
<protein>
    <submittedName>
        <fullName evidence="8">CLUMA_CG009006, isoform A</fullName>
    </submittedName>
</protein>
<dbReference type="Gene3D" id="2.60.120.1540">
    <property type="match status" value="1"/>
</dbReference>
<dbReference type="Proteomes" id="UP000183832">
    <property type="component" value="Unassembled WGS sequence"/>
</dbReference>
<dbReference type="InterPro" id="IPR009048">
    <property type="entry name" value="A-macroglobulin_rcpt-bd"/>
</dbReference>
<feature type="region of interest" description="Disordered" evidence="4">
    <location>
        <begin position="665"/>
        <end position="685"/>
    </location>
</feature>
<dbReference type="Gene3D" id="1.50.10.20">
    <property type="match status" value="1"/>
</dbReference>
<evidence type="ECO:0000256" key="1">
    <source>
        <dbReference type="ARBA" id="ARBA00022729"/>
    </source>
</evidence>
<dbReference type="Gene3D" id="2.60.40.1940">
    <property type="match status" value="1"/>
</dbReference>
<dbReference type="SMART" id="SM01360">
    <property type="entry name" value="A2M"/>
    <property type="match status" value="1"/>
</dbReference>
<dbReference type="Pfam" id="PF00207">
    <property type="entry name" value="A2M"/>
    <property type="match status" value="1"/>
</dbReference>
<organism evidence="8 9">
    <name type="scientific">Clunio marinus</name>
    <dbReference type="NCBI Taxonomy" id="568069"/>
    <lineage>
        <taxon>Eukaryota</taxon>
        <taxon>Metazoa</taxon>
        <taxon>Ecdysozoa</taxon>
        <taxon>Arthropoda</taxon>
        <taxon>Hexapoda</taxon>
        <taxon>Insecta</taxon>
        <taxon>Pterygota</taxon>
        <taxon>Neoptera</taxon>
        <taxon>Endopterygota</taxon>
        <taxon>Diptera</taxon>
        <taxon>Nematocera</taxon>
        <taxon>Chironomoidea</taxon>
        <taxon>Chironomidae</taxon>
        <taxon>Clunio</taxon>
    </lineage>
</organism>
<dbReference type="Pfam" id="PF07677">
    <property type="entry name" value="A2M_recep"/>
    <property type="match status" value="1"/>
</dbReference>
<dbReference type="PANTHER" id="PTHR11412">
    <property type="entry name" value="MACROGLOBULIN / COMPLEMENT"/>
    <property type="match status" value="1"/>
</dbReference>
<evidence type="ECO:0000256" key="2">
    <source>
        <dbReference type="ARBA" id="ARBA00022966"/>
    </source>
</evidence>
<evidence type="ECO:0000259" key="5">
    <source>
        <dbReference type="SMART" id="SM01359"/>
    </source>
</evidence>
<evidence type="ECO:0000256" key="4">
    <source>
        <dbReference type="SAM" id="MobiDB-lite"/>
    </source>
</evidence>
<dbReference type="STRING" id="568069.A0A1J1IAS4"/>
<dbReference type="PANTHER" id="PTHR11412:SF136">
    <property type="entry name" value="CD109 ANTIGEN"/>
    <property type="match status" value="1"/>
</dbReference>
<dbReference type="InterPro" id="IPR013783">
    <property type="entry name" value="Ig-like_fold"/>
</dbReference>
<keyword evidence="9" id="KW-1185">Reference proteome</keyword>
<dbReference type="InterPro" id="IPR041555">
    <property type="entry name" value="MG3"/>
</dbReference>
<evidence type="ECO:0000259" key="6">
    <source>
        <dbReference type="SMART" id="SM01360"/>
    </source>
</evidence>
<dbReference type="Pfam" id="PF07678">
    <property type="entry name" value="TED_complement"/>
    <property type="match status" value="1"/>
</dbReference>
<evidence type="ECO:0000313" key="8">
    <source>
        <dbReference type="EMBL" id="CRK95537.1"/>
    </source>
</evidence>
<dbReference type="InterPro" id="IPR047565">
    <property type="entry name" value="Alpha-macroglob_thiol-ester_cl"/>
</dbReference>
<dbReference type="OrthoDB" id="7790879at2759"/>
<dbReference type="Gene3D" id="2.60.40.10">
    <property type="entry name" value="Immunoglobulins"/>
    <property type="match status" value="1"/>
</dbReference>
<gene>
    <name evidence="8" type="primary">similar to CD109 antigen</name>
    <name evidence="8" type="ORF">CLUMA_CG009006</name>
</gene>
<dbReference type="SMART" id="SM01419">
    <property type="entry name" value="Thiol-ester_cl"/>
    <property type="match status" value="1"/>
</dbReference>
<feature type="domain" description="Alpha-macroglobulin receptor-binding" evidence="7">
    <location>
        <begin position="1321"/>
        <end position="1407"/>
    </location>
</feature>
<dbReference type="Gene3D" id="2.60.40.1930">
    <property type="match status" value="2"/>
</dbReference>
<dbReference type="SUPFAM" id="SSF49410">
    <property type="entry name" value="Alpha-macroglobulin receptor domain"/>
    <property type="match status" value="1"/>
</dbReference>
<dbReference type="Pfam" id="PF07703">
    <property type="entry name" value="A2M_BRD"/>
    <property type="match status" value="2"/>
</dbReference>
<dbReference type="InterPro" id="IPR008930">
    <property type="entry name" value="Terpenoid_cyclase/PrenylTrfase"/>
</dbReference>
<dbReference type="SUPFAM" id="SSF48239">
    <property type="entry name" value="Terpenoid cyclases/Protein prenyltransferases"/>
    <property type="match status" value="1"/>
</dbReference>
<dbReference type="InterPro" id="IPR002890">
    <property type="entry name" value="MG2"/>
</dbReference>
<accession>A0A1J1IAS4</accession>
<dbReference type="InterPro" id="IPR011625">
    <property type="entry name" value="A2M_N_BRD"/>
</dbReference>
<dbReference type="Gene3D" id="6.20.50.160">
    <property type="match status" value="1"/>
</dbReference>
<dbReference type="InterPro" id="IPR036595">
    <property type="entry name" value="A-macroglobulin_rcpt-bd_sf"/>
</dbReference>
<evidence type="ECO:0000256" key="3">
    <source>
        <dbReference type="ARBA" id="ARBA00023157"/>
    </source>
</evidence>
<dbReference type="InterPro" id="IPR001599">
    <property type="entry name" value="Macroglobln_a2"/>
</dbReference>
<dbReference type="Gene3D" id="2.20.130.20">
    <property type="match status" value="1"/>
</dbReference>
<dbReference type="Gene3D" id="2.60.40.690">
    <property type="entry name" value="Alpha-macroglobulin, receptor-binding domain"/>
    <property type="match status" value="1"/>
</dbReference>
<keyword evidence="2" id="KW-0882">Thioester bond</keyword>